<evidence type="ECO:0000256" key="2">
    <source>
        <dbReference type="ARBA" id="ARBA00022840"/>
    </source>
</evidence>
<keyword evidence="2" id="KW-0067">ATP-binding</keyword>
<comment type="caution">
    <text evidence="3">The sequence shown here is derived from an EMBL/GenBank/DDBJ whole genome shotgun (WGS) entry which is preliminary data.</text>
</comment>
<protein>
    <submittedName>
        <fullName evidence="3">Uncharacterized protein</fullName>
    </submittedName>
</protein>
<sequence length="587" mass="64921">MPLIREKSGGNPAFIEEVLHALLERKLLAQQQDAWQWTGDPEVAFPETIQDLARARIDQLDEPVKRTVQTAAVIGRTFSLRLLTSLCEESVQPHLEMLKQLGLIYESNIFPELAYRFKHAVMQDVAYQGLLGPRRQEHHGAIGQAIETLYVDRLEEQVAILAYHYAHSTLYGKALTYTRLAGDRATRLHAPAEAANYYAQALTIARALPPSPEAQRAQIDAAIQLTSVDVSGQDLGRDQDNLEQALILAETLQDKPREAQVYYWLGRIQYARGNPPGAIRHARQSLTIADGLDQAALSAPPVNLMGRVYWQLSDYTKASQMMVRSTEQMHQLGNTIEAATAAGFAGRIFGLMGEFEQALTYAERGLRLAQNTQSPFAQAAAYHYRGIVQAQRGAWSQAIADYRAARAVAQQAGDLFRVYTVNFWEGRTHTVSGHAAQGRVLLEEGLAFATRIGTKFDLPHGKANLAACLLALGDVEAVPALCQEAIDLASETGDHFFKALAYRTLAEAGFALDATDRQRVEEAIREAIRLQRSIGTKPEQAHSYVCYARFLQGWGDTEQAREFLEQAMGLFGQMGMAWEPGQGASAK</sequence>
<evidence type="ECO:0000256" key="1">
    <source>
        <dbReference type="ARBA" id="ARBA00022741"/>
    </source>
</evidence>
<proteinExistence type="predicted"/>
<dbReference type="GO" id="GO:0005737">
    <property type="term" value="C:cytoplasm"/>
    <property type="evidence" value="ECO:0007669"/>
    <property type="project" value="TreeGrafter"/>
</dbReference>
<gene>
    <name evidence="3" type="ORF">ETSY1_43525</name>
</gene>
<dbReference type="InterPro" id="IPR019734">
    <property type="entry name" value="TPR_rpt"/>
</dbReference>
<organism evidence="3 4">
    <name type="scientific">Entotheonella factor</name>
    <dbReference type="NCBI Taxonomy" id="1429438"/>
    <lineage>
        <taxon>Bacteria</taxon>
        <taxon>Pseudomonadati</taxon>
        <taxon>Nitrospinota/Tectimicrobiota group</taxon>
        <taxon>Candidatus Tectimicrobiota</taxon>
        <taxon>Candidatus Entotheonellia</taxon>
        <taxon>Candidatus Entotheonellales</taxon>
        <taxon>Candidatus Entotheonellaceae</taxon>
        <taxon>Candidatus Entotheonella</taxon>
    </lineage>
</organism>
<dbReference type="InterPro" id="IPR011990">
    <property type="entry name" value="TPR-like_helical_dom_sf"/>
</dbReference>
<keyword evidence="1" id="KW-0547">Nucleotide-binding</keyword>
<dbReference type="AlphaFoldDB" id="W4L353"/>
<accession>W4L353</accession>
<dbReference type="Proteomes" id="UP000019141">
    <property type="component" value="Unassembled WGS sequence"/>
</dbReference>
<dbReference type="PANTHER" id="PTHR16305:SF28">
    <property type="entry name" value="GUANYLATE CYCLASE DOMAIN-CONTAINING PROTEIN"/>
    <property type="match status" value="1"/>
</dbReference>
<dbReference type="SUPFAM" id="SSF48452">
    <property type="entry name" value="TPR-like"/>
    <property type="match status" value="3"/>
</dbReference>
<dbReference type="EMBL" id="AZHW01001474">
    <property type="protein sequence ID" value="ETW92462.1"/>
    <property type="molecule type" value="Genomic_DNA"/>
</dbReference>
<dbReference type="Gene3D" id="1.25.40.10">
    <property type="entry name" value="Tetratricopeptide repeat domain"/>
    <property type="match status" value="2"/>
</dbReference>
<evidence type="ECO:0000313" key="3">
    <source>
        <dbReference type="EMBL" id="ETW92462.1"/>
    </source>
</evidence>
<dbReference type="PANTHER" id="PTHR16305">
    <property type="entry name" value="TESTICULAR SOLUBLE ADENYLYL CYCLASE"/>
    <property type="match status" value="1"/>
</dbReference>
<dbReference type="HOGENOM" id="CLU_004435_2_0_7"/>
<dbReference type="GO" id="GO:0004016">
    <property type="term" value="F:adenylate cyclase activity"/>
    <property type="evidence" value="ECO:0007669"/>
    <property type="project" value="TreeGrafter"/>
</dbReference>
<dbReference type="SMART" id="SM00028">
    <property type="entry name" value="TPR"/>
    <property type="match status" value="5"/>
</dbReference>
<dbReference type="Pfam" id="PF13424">
    <property type="entry name" value="TPR_12"/>
    <property type="match status" value="1"/>
</dbReference>
<reference evidence="3 4" key="1">
    <citation type="journal article" date="2014" name="Nature">
        <title>An environmental bacterial taxon with a large and distinct metabolic repertoire.</title>
        <authorList>
            <person name="Wilson M.C."/>
            <person name="Mori T."/>
            <person name="Ruckert C."/>
            <person name="Uria A.R."/>
            <person name="Helf M.J."/>
            <person name="Takada K."/>
            <person name="Gernert C."/>
            <person name="Steffens U.A."/>
            <person name="Heycke N."/>
            <person name="Schmitt S."/>
            <person name="Rinke C."/>
            <person name="Helfrich E.J."/>
            <person name="Brachmann A.O."/>
            <person name="Gurgui C."/>
            <person name="Wakimoto T."/>
            <person name="Kracht M."/>
            <person name="Crusemann M."/>
            <person name="Hentschel U."/>
            <person name="Abe I."/>
            <person name="Matsunaga S."/>
            <person name="Kalinowski J."/>
            <person name="Takeyama H."/>
            <person name="Piel J."/>
        </authorList>
    </citation>
    <scope>NUCLEOTIDE SEQUENCE [LARGE SCALE GENOMIC DNA]</scope>
    <source>
        <strain evidence="4">TSY1</strain>
    </source>
</reference>
<dbReference type="GO" id="GO:0005524">
    <property type="term" value="F:ATP binding"/>
    <property type="evidence" value="ECO:0007669"/>
    <property type="project" value="UniProtKB-KW"/>
</dbReference>
<evidence type="ECO:0000313" key="4">
    <source>
        <dbReference type="Proteomes" id="UP000019141"/>
    </source>
</evidence>
<keyword evidence="4" id="KW-1185">Reference proteome</keyword>
<name>W4L353_ENTF1</name>